<reference evidence="2 3" key="1">
    <citation type="journal article" date="2019" name="BMC Genomics">
        <title>New insights from Opisthorchis felineus genome: update on genomics of the epidemiologically important liver flukes.</title>
        <authorList>
            <person name="Ershov N.I."/>
            <person name="Mordvinov V.A."/>
            <person name="Prokhortchouk E.B."/>
            <person name="Pakharukova M.Y."/>
            <person name="Gunbin K.V."/>
            <person name="Ustyantsev K."/>
            <person name="Genaev M.A."/>
            <person name="Blinov A.G."/>
            <person name="Mazur A."/>
            <person name="Boulygina E."/>
            <person name="Tsygankova S."/>
            <person name="Khrameeva E."/>
            <person name="Chekanov N."/>
            <person name="Fan G."/>
            <person name="Xiao A."/>
            <person name="Zhang H."/>
            <person name="Xu X."/>
            <person name="Yang H."/>
            <person name="Solovyev V."/>
            <person name="Lee S.M."/>
            <person name="Liu X."/>
            <person name="Afonnikov D.A."/>
            <person name="Skryabin K.G."/>
        </authorList>
    </citation>
    <scope>NUCLEOTIDE SEQUENCE [LARGE SCALE GENOMIC DNA]</scope>
    <source>
        <strain evidence="2">AK-0245</strain>
        <tissue evidence="2">Whole organism</tissue>
    </source>
</reference>
<feature type="region of interest" description="Disordered" evidence="1">
    <location>
        <begin position="790"/>
        <end position="863"/>
    </location>
</feature>
<evidence type="ECO:0000313" key="3">
    <source>
        <dbReference type="Proteomes" id="UP000308267"/>
    </source>
</evidence>
<dbReference type="GO" id="GO:0032053">
    <property type="term" value="P:ciliary basal body organization"/>
    <property type="evidence" value="ECO:0007669"/>
    <property type="project" value="TreeGrafter"/>
</dbReference>
<feature type="compositionally biased region" description="Polar residues" evidence="1">
    <location>
        <begin position="602"/>
        <end position="611"/>
    </location>
</feature>
<evidence type="ECO:0000256" key="1">
    <source>
        <dbReference type="SAM" id="MobiDB-lite"/>
    </source>
</evidence>
<feature type="compositionally biased region" description="Polar residues" evidence="1">
    <location>
        <begin position="907"/>
        <end position="923"/>
    </location>
</feature>
<sequence>MSSEDAYLSFKRAFDEHRCEIDRLYDRVAKLEEANARVLTYVKQTGNLPLLDGETIKCQVTPDAHPQFNDVSLNSTTDVNSNLSSKSVFHSARMSERYGTPEISAIVGQQTKEVERALNHLDLEPVKRMQILNQIQSNMSAILYSQLASADIGFRASPNALDINTSNPSYHTPLINGSIAVSCGDEMTIAGTQPPVKSPGSIAEHCPNSSRDIITMDPAGSRTPVNPTPPPPPDVQERRRQELYRTNLRMHTAMRDQNREATVHADLAEEPMPVPVGRSSIVPFLQNLLPVPSARTKSVFVSVPWSGYETHPSPISTLRALNAKEYTGTKNTREFICPCKSEATCPLNPAKRRRFANDSRVAHGFTLLAAAFRGRFIRQLLATHKVFDLIRTVKDSAKLALSIHVERATSGSKVTDQKSFEFGLQADRYDRFSNEELALESRLLAQLRGALVQLHDIFFSWPLTSQIELLNVSRSLPQRSRRPLGKSGIPLEDQHSLGAKSDSFVDDWTARDPCDHQRRRKPNGLRCSQSQSESEENGKTRPLRELQFDQVNRFRTQVMARSPKDRTQEKLLDLGVQPGCTCLRRQLDVARAAESGSRRNTDPGTNQTIESLRNKPAGPTDHHRQCWGSRQPVDAASVHSRSSVHSAPAGSLTSKYTSSKSSASCSASTTRTRVPLSSSQAVATSTSGTPNSQCVIRNSGRIFSTFQSQSTAIHASTSAKSKAHSPLGKRVDYRNHKKASLPGQGRSAESETQMDDQEAFWVEQSPCRFNKASHAVPLTRKVALLSKPERNSDVKASTGLPFQPNVDRQSFSLGQVSGGPVERSIVRASNGGNISERSNQPSNHNRRPISGQLGQRRLGVTDPEATGGWYPVRRRIVASYCPNSFADTADFIPYDSSTRLEFHPNTPSNRQLYHPNVANSTNTPDVPGDDCVVPVRRLNRWGDEEADINCH</sequence>
<feature type="region of interest" description="Disordered" evidence="1">
    <location>
        <begin position="907"/>
        <end position="927"/>
    </location>
</feature>
<feature type="compositionally biased region" description="Polar residues" evidence="1">
    <location>
        <begin position="830"/>
        <end position="843"/>
    </location>
</feature>
<dbReference type="STRING" id="147828.A0A4V3SGG3"/>
<dbReference type="GO" id="GO:0007099">
    <property type="term" value="P:centriole replication"/>
    <property type="evidence" value="ECO:0007669"/>
    <property type="project" value="InterPro"/>
</dbReference>
<feature type="region of interest" description="Disordered" evidence="1">
    <location>
        <begin position="215"/>
        <end position="237"/>
    </location>
</feature>
<feature type="compositionally biased region" description="Polar residues" evidence="1">
    <location>
        <begin position="675"/>
        <end position="693"/>
    </location>
</feature>
<dbReference type="AlphaFoldDB" id="A0A4V3SGG3"/>
<feature type="compositionally biased region" description="Low complexity" evidence="1">
    <location>
        <begin position="635"/>
        <end position="673"/>
    </location>
</feature>
<keyword evidence="3" id="KW-1185">Reference proteome</keyword>
<dbReference type="GO" id="GO:0005814">
    <property type="term" value="C:centriole"/>
    <property type="evidence" value="ECO:0007669"/>
    <property type="project" value="InterPro"/>
</dbReference>
<dbReference type="GO" id="GO:0032465">
    <property type="term" value="P:regulation of cytokinesis"/>
    <property type="evidence" value="ECO:0007669"/>
    <property type="project" value="InterPro"/>
</dbReference>
<dbReference type="EMBL" id="SJOL01003955">
    <property type="protein sequence ID" value="TGZ72214.1"/>
    <property type="molecule type" value="Genomic_DNA"/>
</dbReference>
<comment type="caution">
    <text evidence="2">The sequence shown here is derived from an EMBL/GenBank/DDBJ whole genome shotgun (WGS) entry which is preliminary data.</text>
</comment>
<dbReference type="GO" id="GO:1903723">
    <property type="term" value="P:negative regulation of centriole elongation"/>
    <property type="evidence" value="ECO:0007669"/>
    <property type="project" value="TreeGrafter"/>
</dbReference>
<dbReference type="OrthoDB" id="10028852at2759"/>
<feature type="region of interest" description="Disordered" evidence="1">
    <location>
        <begin position="714"/>
        <end position="754"/>
    </location>
</feature>
<dbReference type="Proteomes" id="UP000308267">
    <property type="component" value="Unassembled WGS sequence"/>
</dbReference>
<gene>
    <name evidence="2" type="ORF">CRM22_002224</name>
</gene>
<organism evidence="2 3">
    <name type="scientific">Opisthorchis felineus</name>
    <dbReference type="NCBI Taxonomy" id="147828"/>
    <lineage>
        <taxon>Eukaryota</taxon>
        <taxon>Metazoa</taxon>
        <taxon>Spiralia</taxon>
        <taxon>Lophotrochozoa</taxon>
        <taxon>Platyhelminthes</taxon>
        <taxon>Trematoda</taxon>
        <taxon>Digenea</taxon>
        <taxon>Opisthorchiida</taxon>
        <taxon>Opisthorchiata</taxon>
        <taxon>Opisthorchiidae</taxon>
        <taxon>Opisthorchis</taxon>
    </lineage>
</organism>
<dbReference type="PANTHER" id="PTHR13594">
    <property type="entry name" value="CENTRIOLAR COILED-COIL PROTEIN OF 110 KDA"/>
    <property type="match status" value="1"/>
</dbReference>
<proteinExistence type="predicted"/>
<feature type="compositionally biased region" description="Polar residues" evidence="1">
    <location>
        <begin position="806"/>
        <end position="815"/>
    </location>
</feature>
<feature type="compositionally biased region" description="Basic and acidic residues" evidence="1">
    <location>
        <begin position="536"/>
        <end position="547"/>
    </location>
</feature>
<dbReference type="InterPro" id="IPR033207">
    <property type="entry name" value="CCP110"/>
</dbReference>
<name>A0A4V3SGG3_OPIFE</name>
<protein>
    <submittedName>
        <fullName evidence="2">Uncharacterized protein</fullName>
    </submittedName>
</protein>
<accession>A0A4V3SGG3</accession>
<dbReference type="PANTHER" id="PTHR13594:SF1">
    <property type="entry name" value="CENTRIOLAR COILED-COIL PROTEIN OF 110 KDA"/>
    <property type="match status" value="1"/>
</dbReference>
<feature type="region of interest" description="Disordered" evidence="1">
    <location>
        <begin position="508"/>
        <end position="547"/>
    </location>
</feature>
<evidence type="ECO:0000313" key="2">
    <source>
        <dbReference type="EMBL" id="TGZ72214.1"/>
    </source>
</evidence>
<feature type="region of interest" description="Disordered" evidence="1">
    <location>
        <begin position="591"/>
        <end position="693"/>
    </location>
</feature>